<proteinExistence type="predicted"/>
<dbReference type="EMBL" id="SIKX01000001">
    <property type="protein sequence ID" value="TBF17626.1"/>
    <property type="molecule type" value="Genomic_DNA"/>
</dbReference>
<dbReference type="RefSeq" id="WP_130687732.1">
    <property type="nucleotide sequence ID" value="NZ_SIKX01000001.1"/>
</dbReference>
<dbReference type="InterPro" id="IPR000182">
    <property type="entry name" value="GNAT_dom"/>
</dbReference>
<accession>A0AAE8QAK3</accession>
<reference evidence="2 3" key="1">
    <citation type="submission" date="2019-02" db="EMBL/GenBank/DDBJ databases">
        <title>The genomic architecture of introgression among sibling species of bacteria.</title>
        <authorList>
            <person name="Cavassim M.I.A."/>
            <person name="Moeskjaer S."/>
            <person name="Moslemi C."/>
            <person name="Fields B."/>
            <person name="Bachmann A."/>
            <person name="Vilhjalmsson B."/>
            <person name="Schierup M.H."/>
            <person name="Young J.P.W."/>
            <person name="Andersen S.U."/>
        </authorList>
    </citation>
    <scope>NUCLEOTIDE SEQUENCE [LARGE SCALE GENOMIC DNA]</scope>
    <source>
        <strain evidence="2 3">SM42</strain>
    </source>
</reference>
<sequence length="130" mass="14299">MGGRDSAPLTSAALRSRQGSRPFVGRLFSLRAWTIIRRGVAILPARQGKGLGSRLVEACLRHANDHGATLIWCSVRSAFSFTNPSASVSWDLYGSEKLRRYGICVYDTIRCRSAPATAGTCQERQRCKQP</sequence>
<dbReference type="Gene3D" id="3.40.630.30">
    <property type="match status" value="1"/>
</dbReference>
<evidence type="ECO:0000313" key="3">
    <source>
        <dbReference type="Proteomes" id="UP000291892"/>
    </source>
</evidence>
<evidence type="ECO:0000259" key="1">
    <source>
        <dbReference type="Pfam" id="PF00583"/>
    </source>
</evidence>
<dbReference type="Pfam" id="PF00583">
    <property type="entry name" value="Acetyltransf_1"/>
    <property type="match status" value="1"/>
</dbReference>
<organism evidence="2 3">
    <name type="scientific">Rhizobium ruizarguesonis</name>
    <dbReference type="NCBI Taxonomy" id="2081791"/>
    <lineage>
        <taxon>Bacteria</taxon>
        <taxon>Pseudomonadati</taxon>
        <taxon>Pseudomonadota</taxon>
        <taxon>Alphaproteobacteria</taxon>
        <taxon>Hyphomicrobiales</taxon>
        <taxon>Rhizobiaceae</taxon>
        <taxon>Rhizobium/Agrobacterium group</taxon>
        <taxon>Rhizobium</taxon>
    </lineage>
</organism>
<dbReference type="InterPro" id="IPR016181">
    <property type="entry name" value="Acyl_CoA_acyltransferase"/>
</dbReference>
<dbReference type="GO" id="GO:0016747">
    <property type="term" value="F:acyltransferase activity, transferring groups other than amino-acyl groups"/>
    <property type="evidence" value="ECO:0007669"/>
    <property type="project" value="InterPro"/>
</dbReference>
<evidence type="ECO:0000313" key="2">
    <source>
        <dbReference type="EMBL" id="TBF17626.1"/>
    </source>
</evidence>
<dbReference type="CDD" id="cd04301">
    <property type="entry name" value="NAT_SF"/>
    <property type="match status" value="1"/>
</dbReference>
<feature type="domain" description="N-acetyltransferase" evidence="1">
    <location>
        <begin position="39"/>
        <end position="77"/>
    </location>
</feature>
<dbReference type="Proteomes" id="UP000291892">
    <property type="component" value="Unassembled WGS sequence"/>
</dbReference>
<gene>
    <name evidence="2" type="ORF">ELG94_04160</name>
</gene>
<dbReference type="AlphaFoldDB" id="A0AAE8QAK3"/>
<protein>
    <submittedName>
        <fullName evidence="2">GNAT family N-acetyltransferase</fullName>
    </submittedName>
</protein>
<name>A0AAE8QAK3_9HYPH</name>
<dbReference type="SUPFAM" id="SSF55729">
    <property type="entry name" value="Acyl-CoA N-acyltransferases (Nat)"/>
    <property type="match status" value="1"/>
</dbReference>
<comment type="caution">
    <text evidence="2">The sequence shown here is derived from an EMBL/GenBank/DDBJ whole genome shotgun (WGS) entry which is preliminary data.</text>
</comment>